<accession>A0AAW2R0S5</accession>
<dbReference type="EMBL" id="JACGWJ010000014">
    <property type="protein sequence ID" value="KAL0373672.1"/>
    <property type="molecule type" value="Genomic_DNA"/>
</dbReference>
<dbReference type="PANTHER" id="PTHR48475">
    <property type="entry name" value="RIBONUCLEASE H"/>
    <property type="match status" value="1"/>
</dbReference>
<proteinExistence type="predicted"/>
<dbReference type="InterPro" id="IPR012337">
    <property type="entry name" value="RNaseH-like_sf"/>
</dbReference>
<dbReference type="AlphaFoldDB" id="A0AAW2R0S5"/>
<comment type="caution">
    <text evidence="3">The sequence shown here is derived from an EMBL/GenBank/DDBJ whole genome shotgun (WGS) entry which is preliminary data.</text>
</comment>
<dbReference type="InterPro" id="IPR002156">
    <property type="entry name" value="RNaseH_domain"/>
</dbReference>
<gene>
    <name evidence="3" type="ORF">Sradi_3282900</name>
</gene>
<dbReference type="GO" id="GO:0004523">
    <property type="term" value="F:RNA-DNA hybrid ribonuclease activity"/>
    <property type="evidence" value="ECO:0007669"/>
    <property type="project" value="InterPro"/>
</dbReference>
<name>A0AAW2R0S5_SESRA</name>
<dbReference type="Pfam" id="PF13456">
    <property type="entry name" value="RVT_3"/>
    <property type="match status" value="1"/>
</dbReference>
<dbReference type="PANTHER" id="PTHR48475:SF2">
    <property type="entry name" value="RIBONUCLEASE H"/>
    <property type="match status" value="1"/>
</dbReference>
<evidence type="ECO:0000256" key="1">
    <source>
        <dbReference type="SAM" id="MobiDB-lite"/>
    </source>
</evidence>
<reference evidence="3" key="2">
    <citation type="journal article" date="2024" name="Plant">
        <title>Genomic evolution and insights into agronomic trait innovations of Sesamum species.</title>
        <authorList>
            <person name="Miao H."/>
            <person name="Wang L."/>
            <person name="Qu L."/>
            <person name="Liu H."/>
            <person name="Sun Y."/>
            <person name="Le M."/>
            <person name="Wang Q."/>
            <person name="Wei S."/>
            <person name="Zheng Y."/>
            <person name="Lin W."/>
            <person name="Duan Y."/>
            <person name="Cao H."/>
            <person name="Xiong S."/>
            <person name="Wang X."/>
            <person name="Wei L."/>
            <person name="Li C."/>
            <person name="Ma Q."/>
            <person name="Ju M."/>
            <person name="Zhao R."/>
            <person name="Li G."/>
            <person name="Mu C."/>
            <person name="Tian Q."/>
            <person name="Mei H."/>
            <person name="Zhang T."/>
            <person name="Gao T."/>
            <person name="Zhang H."/>
        </authorList>
    </citation>
    <scope>NUCLEOTIDE SEQUENCE</scope>
    <source>
        <strain evidence="3">G02</strain>
    </source>
</reference>
<dbReference type="CDD" id="cd09279">
    <property type="entry name" value="RNase_HI_like"/>
    <property type="match status" value="1"/>
</dbReference>
<evidence type="ECO:0000259" key="2">
    <source>
        <dbReference type="PROSITE" id="PS50879"/>
    </source>
</evidence>
<sequence length="189" mass="21552">MSNQEGGNDQGKWLHHVDGSSNSTQGEQGLVLRDPEGIKFEVAVKLNFIVTNNEVEYEAVIARMNLAMQLGAKDVVAHTNSQLVAQQFGRTYEVKETSMFRYLQKVRDLQLAFENFELHQVPRKENERADALSKFASATSGIKSRKITLLVSEHPKKRDFHIIKSLEMLWKTNVSCYLTFRHLMTNGKP</sequence>
<organism evidence="3">
    <name type="scientific">Sesamum radiatum</name>
    <name type="common">Black benniseed</name>
    <dbReference type="NCBI Taxonomy" id="300843"/>
    <lineage>
        <taxon>Eukaryota</taxon>
        <taxon>Viridiplantae</taxon>
        <taxon>Streptophyta</taxon>
        <taxon>Embryophyta</taxon>
        <taxon>Tracheophyta</taxon>
        <taxon>Spermatophyta</taxon>
        <taxon>Magnoliopsida</taxon>
        <taxon>eudicotyledons</taxon>
        <taxon>Gunneridae</taxon>
        <taxon>Pentapetalae</taxon>
        <taxon>asterids</taxon>
        <taxon>lamiids</taxon>
        <taxon>Lamiales</taxon>
        <taxon>Pedaliaceae</taxon>
        <taxon>Sesamum</taxon>
    </lineage>
</organism>
<feature type="region of interest" description="Disordered" evidence="1">
    <location>
        <begin position="1"/>
        <end position="28"/>
    </location>
</feature>
<dbReference type="InterPro" id="IPR036397">
    <property type="entry name" value="RNaseH_sf"/>
</dbReference>
<evidence type="ECO:0000313" key="3">
    <source>
        <dbReference type="EMBL" id="KAL0373672.1"/>
    </source>
</evidence>
<protein>
    <submittedName>
        <fullName evidence="3">Ribonuclease HI</fullName>
    </submittedName>
</protein>
<dbReference type="PROSITE" id="PS50879">
    <property type="entry name" value="RNASE_H_1"/>
    <property type="match status" value="1"/>
</dbReference>
<reference evidence="3" key="1">
    <citation type="submission" date="2020-06" db="EMBL/GenBank/DDBJ databases">
        <authorList>
            <person name="Li T."/>
            <person name="Hu X."/>
            <person name="Zhang T."/>
            <person name="Song X."/>
            <person name="Zhang H."/>
            <person name="Dai N."/>
            <person name="Sheng W."/>
            <person name="Hou X."/>
            <person name="Wei L."/>
        </authorList>
    </citation>
    <scope>NUCLEOTIDE SEQUENCE</scope>
    <source>
        <strain evidence="3">G02</strain>
        <tissue evidence="3">Leaf</tissue>
    </source>
</reference>
<dbReference type="GO" id="GO:0003676">
    <property type="term" value="F:nucleic acid binding"/>
    <property type="evidence" value="ECO:0007669"/>
    <property type="project" value="InterPro"/>
</dbReference>
<feature type="domain" description="RNase H type-1" evidence="2">
    <location>
        <begin position="9"/>
        <end position="138"/>
    </location>
</feature>
<dbReference type="SUPFAM" id="SSF53098">
    <property type="entry name" value="Ribonuclease H-like"/>
    <property type="match status" value="1"/>
</dbReference>
<dbReference type="Gene3D" id="3.30.420.10">
    <property type="entry name" value="Ribonuclease H-like superfamily/Ribonuclease H"/>
    <property type="match status" value="1"/>
</dbReference>